<feature type="region of interest" description="Disordered" evidence="2">
    <location>
        <begin position="1072"/>
        <end position="1127"/>
    </location>
</feature>
<dbReference type="Pfam" id="PF00787">
    <property type="entry name" value="PX"/>
    <property type="match status" value="1"/>
</dbReference>
<feature type="compositionally biased region" description="Polar residues" evidence="2">
    <location>
        <begin position="443"/>
        <end position="456"/>
    </location>
</feature>
<feature type="compositionally biased region" description="Polar residues" evidence="2">
    <location>
        <begin position="756"/>
        <end position="773"/>
    </location>
</feature>
<feature type="domain" description="PX" evidence="3">
    <location>
        <begin position="544"/>
        <end position="660"/>
    </location>
</feature>
<sequence length="1454" mass="158456">MDETKTEAAAPAGKETYTSEEVRRKAMELVTLEARKTASTIQGAAPTGILQSATDRALHFLSHASNETLGACLVGLSATTYLVLGRLGLVIIGVAGGVVLHATWEGVRNGDRVETEEAWQERRRGAGMDVARRVLAWRMSRPMDAQRDSVKVYAEQQLDFSGFGPETAASLTIFTDAIIKDYVHYWYDPTIPGEASFPDSCKRTLTAFVLSLSSHLRRKRPADAFLDFVTNASSLTIVFLNELSAALNASPNANAEDALAAYLEFKPDCSLSYMINEDSQKAKLADAAEDVLQAYLDPNAYNFPPAHVFLKEVLAQLILGYTVGYCSKPEFINEWIVYGSEESETTKEVMDIVDAGVQGRTRKDEVAGVQPAAAEVRDVPEQNLESKEDAAKVVAPIRPRLEHRRQTSKAEEAMDEAMREARRLTQLMIEDDNRQAREEQEKQSALSSSEDVSDATTHGAATPTSSQSDKERQEDEAAAWGTDSNTAAESPMTAASRPMTPTSKQQFTSFDQILPPQQSSAFSDSPERSRRGEPAQLTLHNATISIFDDSEPNERTSIKTKPQSEYLIQIEPQLSSFPGWMIARRYTDFEMLHEVLRRISVITGVQGFAASHAELPRWRTNTKPTLRAELERYLTDAVRFQPLAESEGMKRFLEKDQGLAKSPGEKNKGFGWPTPDAFGKFGGDMMNVLTKAPKQVAGGGKVVFGGVAGLVGGKRPASMSQSGSSRGTAKETKEGGQGHRSMQSVGQYPAREDSMVSLSAARQSMESIRSVPQASLERHTGSTELRPRPSVSSSRLSNDLARSTESLPAQSDGSQDLPQAQPQPVSGLDSGLEAAISLPPPPSEITDDFGLPRHAAKRSSDTSRPSSLEQARAPADHAAPLTPVRPSEVPADAASAITGPSSLKPEPKPTQPLTEREASVAIELIFAVITELYTLSSAWQIRRTLLAAAKTFLLRPGNPQLEAIRAMLQTTFLDSHLSDAGIAAQIYKLRENGLPTSEELEVWARDYPVKTAEEKEALRVKARNLLVTKGMPQALTSVMGAAASGEALGKVFDSLQVEGVARGRRKFAEMPRNLTINPGAPYKSSRLAAPPSPFSPRLPLTPPSTTVKARSSSLSPKSNRKPAVELPSPPADPLRWLWQCHLCGQVYQLGTTRRCLDDGHYFCAGTTTVKRSRRTNKKNVRHKACCSEFDYQGWKTWGVWRRSIAEMRDAASSEEDQAVVLPLHVPTVPREGEWLNGTWAKSSVTKGTKKPSALSKNCSMRCDYPSECRWGKQYGVHTPVSNTPPLLPNVAPVVPEKNEKPKTTFDDILLDASDASQSTAADHSPETDTTGVITDVSKASEKKPSMTDLLESAKRRKRRSGGQMPSPLGSNPPSPTTVEAPRELATGDKAEEGASAGFLQNAFDDFELELKKSSLLERAGGLVSGWASSIRMSAALEEEKAELFVKGLRLSKKK</sequence>
<feature type="compositionally biased region" description="Basic and acidic residues" evidence="2">
    <location>
        <begin position="404"/>
        <end position="417"/>
    </location>
</feature>
<dbReference type="InterPro" id="IPR001683">
    <property type="entry name" value="PX_dom"/>
</dbReference>
<feature type="compositionally biased region" description="Polar residues" evidence="2">
    <location>
        <begin position="800"/>
        <end position="824"/>
    </location>
</feature>
<comment type="caution">
    <text evidence="5">The sequence shown here is derived from an EMBL/GenBank/DDBJ whole genome shotgun (WGS) entry which is preliminary data.</text>
</comment>
<dbReference type="Pfam" id="PF02194">
    <property type="entry name" value="PXA"/>
    <property type="match status" value="1"/>
</dbReference>
<dbReference type="Proteomes" id="UP001168146">
    <property type="component" value="Unassembled WGS sequence"/>
</dbReference>
<evidence type="ECO:0000256" key="2">
    <source>
        <dbReference type="SAM" id="MobiDB-lite"/>
    </source>
</evidence>
<organism evidence="5 6">
    <name type="scientific">Friedmanniomyces endolithicus</name>
    <dbReference type="NCBI Taxonomy" id="329885"/>
    <lineage>
        <taxon>Eukaryota</taxon>
        <taxon>Fungi</taxon>
        <taxon>Dikarya</taxon>
        <taxon>Ascomycota</taxon>
        <taxon>Pezizomycotina</taxon>
        <taxon>Dothideomycetes</taxon>
        <taxon>Dothideomycetidae</taxon>
        <taxon>Mycosphaerellales</taxon>
        <taxon>Teratosphaeriaceae</taxon>
        <taxon>Friedmanniomyces</taxon>
    </lineage>
</organism>
<feature type="region of interest" description="Disordered" evidence="2">
    <location>
        <begin position="1315"/>
        <end position="1381"/>
    </location>
</feature>
<feature type="compositionally biased region" description="Basic and acidic residues" evidence="2">
    <location>
        <begin position="377"/>
        <end position="391"/>
    </location>
</feature>
<dbReference type="PANTHER" id="PTHR22775:SF47">
    <property type="entry name" value="MEIOTICALLY UP-REGULATED GENE 122 PROTEIN"/>
    <property type="match status" value="1"/>
</dbReference>
<evidence type="ECO:0000256" key="1">
    <source>
        <dbReference type="ARBA" id="ARBA00010883"/>
    </source>
</evidence>
<feature type="region of interest" description="Disordered" evidence="2">
    <location>
        <begin position="710"/>
        <end position="915"/>
    </location>
</feature>
<name>A0AAN6J9F3_9PEZI</name>
<protein>
    <recommendedName>
        <fullName evidence="7">PXA domain-containing protein</fullName>
    </recommendedName>
</protein>
<evidence type="ECO:0008006" key="7">
    <source>
        <dbReference type="Google" id="ProtNLM"/>
    </source>
</evidence>
<dbReference type="SMART" id="SM00313">
    <property type="entry name" value="PXA"/>
    <property type="match status" value="1"/>
</dbReference>
<dbReference type="PROSITE" id="PS50195">
    <property type="entry name" value="PX"/>
    <property type="match status" value="1"/>
</dbReference>
<dbReference type="SUPFAM" id="SSF64268">
    <property type="entry name" value="PX domain"/>
    <property type="match status" value="1"/>
</dbReference>
<evidence type="ECO:0000259" key="4">
    <source>
        <dbReference type="PROSITE" id="PS51207"/>
    </source>
</evidence>
<dbReference type="Gene3D" id="3.30.1520.10">
    <property type="entry name" value="Phox-like domain"/>
    <property type="match status" value="1"/>
</dbReference>
<accession>A0AAN6J9F3</accession>
<dbReference type="Pfam" id="PF08628">
    <property type="entry name" value="Nexin_C"/>
    <property type="match status" value="1"/>
</dbReference>
<comment type="similarity">
    <text evidence="1">Belongs to the sorting nexin family.</text>
</comment>
<dbReference type="PROSITE" id="PS51207">
    <property type="entry name" value="PXA"/>
    <property type="match status" value="1"/>
</dbReference>
<dbReference type="CDD" id="cd06093">
    <property type="entry name" value="PX_domain"/>
    <property type="match status" value="1"/>
</dbReference>
<feature type="compositionally biased region" description="Basic and acidic residues" evidence="2">
    <location>
        <begin position="776"/>
        <end position="787"/>
    </location>
</feature>
<feature type="compositionally biased region" description="Low complexity" evidence="2">
    <location>
        <begin position="788"/>
        <end position="797"/>
    </location>
</feature>
<feature type="compositionally biased region" description="Polar residues" evidence="2">
    <location>
        <begin position="499"/>
        <end position="523"/>
    </location>
</feature>
<feature type="compositionally biased region" description="Pro residues" evidence="2">
    <location>
        <begin position="1090"/>
        <end position="1102"/>
    </location>
</feature>
<feature type="compositionally biased region" description="Polar residues" evidence="2">
    <location>
        <begin position="1107"/>
        <end position="1117"/>
    </location>
</feature>
<feature type="compositionally biased region" description="Polar residues" evidence="2">
    <location>
        <begin position="718"/>
        <end position="727"/>
    </location>
</feature>
<proteinExistence type="inferred from homology"/>
<evidence type="ECO:0000313" key="5">
    <source>
        <dbReference type="EMBL" id="KAK0322199.1"/>
    </source>
</evidence>
<evidence type="ECO:0000259" key="3">
    <source>
        <dbReference type="PROSITE" id="PS50195"/>
    </source>
</evidence>
<dbReference type="InterPro" id="IPR013937">
    <property type="entry name" value="Sorting_nexin_C"/>
</dbReference>
<feature type="domain" description="PXA" evidence="4">
    <location>
        <begin position="164"/>
        <end position="344"/>
    </location>
</feature>
<dbReference type="InterPro" id="IPR036871">
    <property type="entry name" value="PX_dom_sf"/>
</dbReference>
<reference evidence="5" key="1">
    <citation type="submission" date="2021-12" db="EMBL/GenBank/DDBJ databases">
        <title>Black yeast isolated from Biological Soil Crust.</title>
        <authorList>
            <person name="Kurbessoian T."/>
        </authorList>
    </citation>
    <scope>NUCLEOTIDE SEQUENCE</scope>
    <source>
        <strain evidence="5">CCFEE 5208</strain>
    </source>
</reference>
<feature type="region of interest" description="Disordered" evidence="2">
    <location>
        <begin position="377"/>
        <end position="417"/>
    </location>
</feature>
<dbReference type="InterPro" id="IPR003114">
    <property type="entry name" value="Phox_assoc"/>
</dbReference>
<gene>
    <name evidence="5" type="ORF">LTR82_006652</name>
</gene>
<dbReference type="PANTHER" id="PTHR22775">
    <property type="entry name" value="SORTING NEXIN"/>
    <property type="match status" value="1"/>
</dbReference>
<feature type="region of interest" description="Disordered" evidence="2">
    <location>
        <begin position="434"/>
        <end position="536"/>
    </location>
</feature>
<dbReference type="GO" id="GO:0035091">
    <property type="term" value="F:phosphatidylinositol binding"/>
    <property type="evidence" value="ECO:0007669"/>
    <property type="project" value="InterPro"/>
</dbReference>
<dbReference type="FunFam" id="3.30.1520.10:FF:000065">
    <property type="entry name" value="PX domain protein (AFU_orthologue AFUA_2G07450)"/>
    <property type="match status" value="1"/>
</dbReference>
<dbReference type="EMBL" id="JASUXU010000017">
    <property type="protein sequence ID" value="KAK0322199.1"/>
    <property type="molecule type" value="Genomic_DNA"/>
</dbReference>
<feature type="compositionally biased region" description="Basic and acidic residues" evidence="2">
    <location>
        <begin position="728"/>
        <end position="737"/>
    </location>
</feature>
<evidence type="ECO:0000313" key="6">
    <source>
        <dbReference type="Proteomes" id="UP001168146"/>
    </source>
</evidence>